<dbReference type="InterPro" id="IPR011008">
    <property type="entry name" value="Dimeric_a/b-barrel"/>
</dbReference>
<dbReference type="Pfam" id="PF07978">
    <property type="entry name" value="NIPSNAP"/>
    <property type="match status" value="1"/>
</dbReference>
<evidence type="ECO:0000313" key="3">
    <source>
        <dbReference type="Proteomes" id="UP000653674"/>
    </source>
</evidence>
<protein>
    <submittedName>
        <fullName evidence="2">NIPSNAP family containing protein</fullName>
    </submittedName>
</protein>
<keyword evidence="3" id="KW-1185">Reference proteome</keyword>
<dbReference type="Gene3D" id="3.30.70.100">
    <property type="match status" value="1"/>
</dbReference>
<proteinExistence type="predicted"/>
<evidence type="ECO:0000313" key="2">
    <source>
        <dbReference type="EMBL" id="GIG74580.1"/>
    </source>
</evidence>
<organism evidence="2 3">
    <name type="scientific">Planosporangium flavigriseum</name>
    <dbReference type="NCBI Taxonomy" id="373681"/>
    <lineage>
        <taxon>Bacteria</taxon>
        <taxon>Bacillati</taxon>
        <taxon>Actinomycetota</taxon>
        <taxon>Actinomycetes</taxon>
        <taxon>Micromonosporales</taxon>
        <taxon>Micromonosporaceae</taxon>
        <taxon>Planosporangium</taxon>
    </lineage>
</organism>
<sequence>MLYELRVYEAAPGKLPALHARFTDHTLRLFARHGITPVGFWTTYIGPSNMQLTYLLRWENLAEREQRWAAFSTDPEWLQARAESERDGPLTTRIENSILAPTEYSPMT</sequence>
<dbReference type="AlphaFoldDB" id="A0A8J3M0P5"/>
<reference evidence="2" key="1">
    <citation type="submission" date="2021-01" db="EMBL/GenBank/DDBJ databases">
        <title>Whole genome shotgun sequence of Planosporangium flavigriseum NBRC 105377.</title>
        <authorList>
            <person name="Komaki H."/>
            <person name="Tamura T."/>
        </authorList>
    </citation>
    <scope>NUCLEOTIDE SEQUENCE</scope>
    <source>
        <strain evidence="2">NBRC 105377</strain>
    </source>
</reference>
<feature type="domain" description="NIPSNAP" evidence="1">
    <location>
        <begin position="3"/>
        <end position="106"/>
    </location>
</feature>
<dbReference type="Proteomes" id="UP000653674">
    <property type="component" value="Unassembled WGS sequence"/>
</dbReference>
<gene>
    <name evidence="2" type="ORF">Pfl04_29840</name>
</gene>
<accession>A0A8J3M0P5</accession>
<name>A0A8J3M0P5_9ACTN</name>
<comment type="caution">
    <text evidence="2">The sequence shown here is derived from an EMBL/GenBank/DDBJ whole genome shotgun (WGS) entry which is preliminary data.</text>
</comment>
<dbReference type="InterPro" id="IPR012577">
    <property type="entry name" value="NIPSNAP"/>
</dbReference>
<evidence type="ECO:0000259" key="1">
    <source>
        <dbReference type="Pfam" id="PF07978"/>
    </source>
</evidence>
<dbReference type="EMBL" id="BONU01000019">
    <property type="protein sequence ID" value="GIG74580.1"/>
    <property type="molecule type" value="Genomic_DNA"/>
</dbReference>
<dbReference type="SUPFAM" id="SSF54909">
    <property type="entry name" value="Dimeric alpha+beta barrel"/>
    <property type="match status" value="1"/>
</dbReference>
<dbReference type="RefSeq" id="WP_168078037.1">
    <property type="nucleotide sequence ID" value="NZ_BAAAQJ010000030.1"/>
</dbReference>